<evidence type="ECO:0000259" key="7">
    <source>
        <dbReference type="SMART" id="SM00382"/>
    </source>
</evidence>
<dbReference type="PANTHER" id="PTHR11669:SF0">
    <property type="entry name" value="PROTEIN STICHEL-LIKE 2"/>
    <property type="match status" value="1"/>
</dbReference>
<sequence>MNELVLYRKYRPQGWKDVRGQEQIVSALTAAAQASTPAHAYLFAGSRGTGKTSVARIFAREIGCAPEDLYEIDGASNRGIDDVRELREGVKSLPFRSPFKVYIIDEVHMLTKEAFNALLKTLEEPPKHVVFILATTDPEKLLDTVVSRCQVFKFKKPSRALLSELAIAVAKKEGIGLEPAAAELVALLGDGSFRDAHGVLQHVLNAHDGTGKITKDLVERVTNAPRSVFVNDLIEALAARDLKKGLSVLGALADTHADFTLFGKFLLEKIRLILLMRYLPEMEKKAVDELTSDELARFIVFAREKKKEINSHTLLALLEAYASLGRAHLPHVPFELALLRLLENEPV</sequence>
<dbReference type="Pfam" id="PF12169">
    <property type="entry name" value="DNA_pol3_gamma3"/>
    <property type="match status" value="1"/>
</dbReference>
<dbReference type="PANTHER" id="PTHR11669">
    <property type="entry name" value="REPLICATION FACTOR C / DNA POLYMERASE III GAMMA-TAU SUBUNIT"/>
    <property type="match status" value="1"/>
</dbReference>
<gene>
    <name evidence="6" type="primary">dnaX</name>
    <name evidence="8" type="ORF">A3D67_01595</name>
</gene>
<dbReference type="InterPro" id="IPR012763">
    <property type="entry name" value="DNA_pol_III_sug/sutau_N"/>
</dbReference>
<dbReference type="InterPro" id="IPR003593">
    <property type="entry name" value="AAA+_ATPase"/>
</dbReference>
<comment type="function">
    <text evidence="6">DNA polymerase III is a complex, multichain enzyme responsible for most of the replicative synthesis in bacteria. This DNA polymerase also exhibits 3' to 5' exonuclease activity.</text>
</comment>
<keyword evidence="3 6" id="KW-0235">DNA replication</keyword>
<comment type="similarity">
    <text evidence="6">Belongs to the DnaX/STICHEL family.</text>
</comment>
<dbReference type="GO" id="GO:0009360">
    <property type="term" value="C:DNA polymerase III complex"/>
    <property type="evidence" value="ECO:0007669"/>
    <property type="project" value="InterPro"/>
</dbReference>
<name>A0A1G2DEI1_9BACT</name>
<dbReference type="GO" id="GO:0003887">
    <property type="term" value="F:DNA-directed DNA polymerase activity"/>
    <property type="evidence" value="ECO:0007669"/>
    <property type="project" value="UniProtKB-KW"/>
</dbReference>
<reference evidence="8 9" key="1">
    <citation type="journal article" date="2016" name="Nat. Commun.">
        <title>Thousands of microbial genomes shed light on interconnected biogeochemical processes in an aquifer system.</title>
        <authorList>
            <person name="Anantharaman K."/>
            <person name="Brown C.T."/>
            <person name="Hug L.A."/>
            <person name="Sharon I."/>
            <person name="Castelle C.J."/>
            <person name="Probst A.J."/>
            <person name="Thomas B.C."/>
            <person name="Singh A."/>
            <person name="Wilkins M.J."/>
            <person name="Karaoz U."/>
            <person name="Brodie E.L."/>
            <person name="Williams K.H."/>
            <person name="Hubbard S.S."/>
            <person name="Banfield J.F."/>
        </authorList>
    </citation>
    <scope>NUCLEOTIDE SEQUENCE [LARGE SCALE GENOMIC DNA]</scope>
</reference>
<evidence type="ECO:0000256" key="3">
    <source>
        <dbReference type="ARBA" id="ARBA00022705"/>
    </source>
</evidence>
<dbReference type="SMART" id="SM00382">
    <property type="entry name" value="AAA"/>
    <property type="match status" value="1"/>
</dbReference>
<dbReference type="GO" id="GO:0006261">
    <property type="term" value="P:DNA-templated DNA replication"/>
    <property type="evidence" value="ECO:0007669"/>
    <property type="project" value="TreeGrafter"/>
</dbReference>
<evidence type="ECO:0000256" key="4">
    <source>
        <dbReference type="ARBA" id="ARBA00022932"/>
    </source>
</evidence>
<dbReference type="SUPFAM" id="SSF48019">
    <property type="entry name" value="post-AAA+ oligomerization domain-like"/>
    <property type="match status" value="1"/>
</dbReference>
<dbReference type="Pfam" id="PF13177">
    <property type="entry name" value="DNA_pol3_delta2"/>
    <property type="match status" value="2"/>
</dbReference>
<feature type="domain" description="AAA+ ATPase" evidence="7">
    <location>
        <begin position="37"/>
        <end position="158"/>
    </location>
</feature>
<dbReference type="SUPFAM" id="SSF52540">
    <property type="entry name" value="P-loop containing nucleoside triphosphate hydrolases"/>
    <property type="match status" value="1"/>
</dbReference>
<accession>A0A1G2DEI1</accession>
<dbReference type="InterPro" id="IPR027417">
    <property type="entry name" value="P-loop_NTPase"/>
</dbReference>
<evidence type="ECO:0000256" key="6">
    <source>
        <dbReference type="RuleBase" id="RU364063"/>
    </source>
</evidence>
<dbReference type="Gene3D" id="1.10.8.60">
    <property type="match status" value="1"/>
</dbReference>
<dbReference type="EC" id="2.7.7.7" evidence="6"/>
<dbReference type="InterPro" id="IPR050238">
    <property type="entry name" value="DNA_Rep/Repair_Clamp_Loader"/>
</dbReference>
<dbReference type="NCBIfam" id="TIGR02397">
    <property type="entry name" value="dnaX_nterm"/>
    <property type="match status" value="1"/>
</dbReference>
<keyword evidence="4 6" id="KW-0239">DNA-directed DNA polymerase</keyword>
<comment type="caution">
    <text evidence="8">The sequence shown here is derived from an EMBL/GenBank/DDBJ whole genome shotgun (WGS) entry which is preliminary data.</text>
</comment>
<dbReference type="InterPro" id="IPR022754">
    <property type="entry name" value="DNA_pol_III_gamma-3"/>
</dbReference>
<evidence type="ECO:0000313" key="9">
    <source>
        <dbReference type="Proteomes" id="UP000178099"/>
    </source>
</evidence>
<keyword evidence="6" id="KW-0547">Nucleotide-binding</keyword>
<evidence type="ECO:0000256" key="2">
    <source>
        <dbReference type="ARBA" id="ARBA00022695"/>
    </source>
</evidence>
<keyword evidence="1 6" id="KW-0808">Transferase</keyword>
<dbReference type="Proteomes" id="UP000178099">
    <property type="component" value="Unassembled WGS sequence"/>
</dbReference>
<evidence type="ECO:0000256" key="1">
    <source>
        <dbReference type="ARBA" id="ARBA00022679"/>
    </source>
</evidence>
<dbReference type="EMBL" id="MHLN01000011">
    <property type="protein sequence ID" value="OGZ12044.1"/>
    <property type="molecule type" value="Genomic_DNA"/>
</dbReference>
<dbReference type="Gene3D" id="3.40.50.300">
    <property type="entry name" value="P-loop containing nucleotide triphosphate hydrolases"/>
    <property type="match status" value="1"/>
</dbReference>
<dbReference type="GO" id="GO:0005524">
    <property type="term" value="F:ATP binding"/>
    <property type="evidence" value="ECO:0007669"/>
    <property type="project" value="UniProtKB-KW"/>
</dbReference>
<proteinExistence type="inferred from homology"/>
<dbReference type="AlphaFoldDB" id="A0A1G2DEI1"/>
<organism evidence="8 9">
    <name type="scientific">Candidatus Lloydbacteria bacterium RIFCSPHIGHO2_02_FULL_51_22</name>
    <dbReference type="NCBI Taxonomy" id="1798663"/>
    <lineage>
        <taxon>Bacteria</taxon>
        <taxon>Candidatus Lloydiibacteriota</taxon>
    </lineage>
</organism>
<keyword evidence="2 6" id="KW-0548">Nucleotidyltransferase</keyword>
<protein>
    <recommendedName>
        <fullName evidence="6">DNA polymerase III subunit gamma/tau</fullName>
        <ecNumber evidence="6">2.7.7.7</ecNumber>
    </recommendedName>
</protein>
<comment type="catalytic activity">
    <reaction evidence="5 6">
        <text>DNA(n) + a 2'-deoxyribonucleoside 5'-triphosphate = DNA(n+1) + diphosphate</text>
        <dbReference type="Rhea" id="RHEA:22508"/>
        <dbReference type="Rhea" id="RHEA-COMP:17339"/>
        <dbReference type="Rhea" id="RHEA-COMP:17340"/>
        <dbReference type="ChEBI" id="CHEBI:33019"/>
        <dbReference type="ChEBI" id="CHEBI:61560"/>
        <dbReference type="ChEBI" id="CHEBI:173112"/>
        <dbReference type="EC" id="2.7.7.7"/>
    </reaction>
</comment>
<dbReference type="Gene3D" id="1.20.272.10">
    <property type="match status" value="1"/>
</dbReference>
<dbReference type="InterPro" id="IPR008921">
    <property type="entry name" value="DNA_pol3_clamp-load_cplx_C"/>
</dbReference>
<evidence type="ECO:0000313" key="8">
    <source>
        <dbReference type="EMBL" id="OGZ12044.1"/>
    </source>
</evidence>
<dbReference type="GO" id="GO:0003677">
    <property type="term" value="F:DNA binding"/>
    <property type="evidence" value="ECO:0007669"/>
    <property type="project" value="InterPro"/>
</dbReference>
<evidence type="ECO:0000256" key="5">
    <source>
        <dbReference type="ARBA" id="ARBA00049244"/>
    </source>
</evidence>
<dbReference type="CDD" id="cd00009">
    <property type="entry name" value="AAA"/>
    <property type="match status" value="1"/>
</dbReference>
<keyword evidence="6" id="KW-0067">ATP-binding</keyword>
<comment type="subunit">
    <text evidence="6">DNA polymerase III contains a core (composed of alpha, epsilon and theta chains) that associates with a tau subunit. This core dimerizes to form the POLIII' complex. PolIII' associates with the gamma complex (composed of gamma, delta, delta', psi and chi chains) and with the beta chain to form the complete DNA polymerase III complex.</text>
</comment>